<dbReference type="GO" id="GO:0006285">
    <property type="term" value="P:base-excision repair, AP site formation"/>
    <property type="evidence" value="ECO:0007669"/>
    <property type="project" value="TreeGrafter"/>
</dbReference>
<evidence type="ECO:0000313" key="14">
    <source>
        <dbReference type="EMBL" id="QLI82033.1"/>
    </source>
</evidence>
<evidence type="ECO:0000256" key="3">
    <source>
        <dbReference type="ARBA" id="ARBA00022723"/>
    </source>
</evidence>
<evidence type="ECO:0000256" key="2">
    <source>
        <dbReference type="ARBA" id="ARBA00022485"/>
    </source>
</evidence>
<dbReference type="CDD" id="cd00056">
    <property type="entry name" value="ENDO3c"/>
    <property type="match status" value="1"/>
</dbReference>
<protein>
    <recommendedName>
        <fullName evidence="12">Endonuclease III</fullName>
        <ecNumber evidence="12">4.2.99.18</ecNumber>
    </recommendedName>
    <alternativeName>
        <fullName evidence="12">DNA-(apurinic or apyrimidinic site) lyase</fullName>
    </alternativeName>
</protein>
<keyword evidence="5 12" id="KW-0378">Hydrolase</keyword>
<feature type="binding site" evidence="12">
    <location>
        <position position="197"/>
    </location>
    <ligand>
        <name>[4Fe-4S] cluster</name>
        <dbReference type="ChEBI" id="CHEBI:49883"/>
    </ligand>
</feature>
<accession>A0A7D5VBB4</accession>
<keyword evidence="11 12" id="KW-0326">Glycosidase</keyword>
<comment type="similarity">
    <text evidence="1 12">Belongs to the Nth/MutY family.</text>
</comment>
<dbReference type="AlphaFoldDB" id="A0A7D5VBB4"/>
<dbReference type="GO" id="GO:0051539">
    <property type="term" value="F:4 iron, 4 sulfur cluster binding"/>
    <property type="evidence" value="ECO:0007669"/>
    <property type="project" value="UniProtKB-UniRule"/>
</dbReference>
<proteinExistence type="inferred from homology"/>
<dbReference type="Gene3D" id="1.10.340.30">
    <property type="entry name" value="Hypothetical protein, domain 2"/>
    <property type="match status" value="1"/>
</dbReference>
<dbReference type="NCBIfam" id="TIGR01083">
    <property type="entry name" value="nth"/>
    <property type="match status" value="1"/>
</dbReference>
<dbReference type="InterPro" id="IPR003265">
    <property type="entry name" value="HhH-GPD_domain"/>
</dbReference>
<dbReference type="SMART" id="SM00525">
    <property type="entry name" value="FES"/>
    <property type="match status" value="1"/>
</dbReference>
<evidence type="ECO:0000256" key="4">
    <source>
        <dbReference type="ARBA" id="ARBA00022763"/>
    </source>
</evidence>
<dbReference type="PIRSF" id="PIRSF001435">
    <property type="entry name" value="Nth"/>
    <property type="match status" value="1"/>
</dbReference>
<keyword evidence="9 12" id="KW-0234">DNA repair</keyword>
<sequence>MNKQTRYTFYARLAELDPNPTTELNYTTPFELLTAVLLSAQATDVGVNKATKILFPVANTPQGILALGKEGLESYINTIGLYRSKAKHLLETCRILIERHGGEVPRDRESLEALPGVGRKTANVVLNTAFGVPTIAVDTHIFRLGNRTGLAPGKDVRAVEDKLLKVTPKEFMLNAHHWLILHGRYICKARKPECWRCVVNDVCDYRSKQLTPPPGR</sequence>
<dbReference type="RefSeq" id="WP_180306123.1">
    <property type="nucleotide sequence ID" value="NZ_CP058952.1"/>
</dbReference>
<dbReference type="InterPro" id="IPR004036">
    <property type="entry name" value="Endonuclease-III-like_CS2"/>
</dbReference>
<comment type="catalytic activity">
    <reaction evidence="12">
        <text>2'-deoxyribonucleotide-(2'-deoxyribose 5'-phosphate)-2'-deoxyribonucleotide-DNA = a 3'-end 2'-deoxyribonucleotide-(2,3-dehydro-2,3-deoxyribose 5'-phosphate)-DNA + a 5'-end 5'-phospho-2'-deoxyribonucleoside-DNA + H(+)</text>
        <dbReference type="Rhea" id="RHEA:66592"/>
        <dbReference type="Rhea" id="RHEA-COMP:13180"/>
        <dbReference type="Rhea" id="RHEA-COMP:16897"/>
        <dbReference type="Rhea" id="RHEA-COMP:17067"/>
        <dbReference type="ChEBI" id="CHEBI:15378"/>
        <dbReference type="ChEBI" id="CHEBI:136412"/>
        <dbReference type="ChEBI" id="CHEBI:157695"/>
        <dbReference type="ChEBI" id="CHEBI:167181"/>
        <dbReference type="EC" id="4.2.99.18"/>
    </reaction>
</comment>
<dbReference type="SUPFAM" id="SSF48150">
    <property type="entry name" value="DNA-glycosylase"/>
    <property type="match status" value="1"/>
</dbReference>
<dbReference type="HAMAP" id="MF_00942">
    <property type="entry name" value="Nth"/>
    <property type="match status" value="1"/>
</dbReference>
<evidence type="ECO:0000256" key="8">
    <source>
        <dbReference type="ARBA" id="ARBA00023125"/>
    </source>
</evidence>
<comment type="function">
    <text evidence="12">DNA repair enzyme that has both DNA N-glycosylase activity and AP-lyase activity. The DNA N-glycosylase activity releases various damaged pyrimidines from DNA by cleaving the N-glycosidic bond, leaving an AP (apurinic/apyrimidinic) site. The AP-lyase activity cleaves the phosphodiester bond 3' to the AP site by a beta-elimination, leaving a 3'-terminal unsaturated sugar and a product with a terminal 5'-phosphate.</text>
</comment>
<dbReference type="PANTHER" id="PTHR10359">
    <property type="entry name" value="A/G-SPECIFIC ADENINE GLYCOSYLASE/ENDONUCLEASE III"/>
    <property type="match status" value="1"/>
</dbReference>
<dbReference type="GO" id="GO:0003677">
    <property type="term" value="F:DNA binding"/>
    <property type="evidence" value="ECO:0007669"/>
    <property type="project" value="UniProtKB-UniRule"/>
</dbReference>
<feature type="binding site" evidence="12">
    <location>
        <position position="203"/>
    </location>
    <ligand>
        <name>[4Fe-4S] cluster</name>
        <dbReference type="ChEBI" id="CHEBI:49883"/>
    </ligand>
</feature>
<keyword evidence="2 12" id="KW-0004">4Fe-4S</keyword>
<dbReference type="EC" id="4.2.99.18" evidence="12"/>
<evidence type="ECO:0000256" key="10">
    <source>
        <dbReference type="ARBA" id="ARBA00023239"/>
    </source>
</evidence>
<evidence type="ECO:0000256" key="7">
    <source>
        <dbReference type="ARBA" id="ARBA00023014"/>
    </source>
</evidence>
<feature type="domain" description="HhH-GPD" evidence="13">
    <location>
        <begin position="38"/>
        <end position="185"/>
    </location>
</feature>
<keyword evidence="14" id="KW-0255">Endonuclease</keyword>
<dbReference type="InterPro" id="IPR005759">
    <property type="entry name" value="Nth"/>
</dbReference>
<keyword evidence="14" id="KW-0540">Nuclease</keyword>
<dbReference type="Proteomes" id="UP000510822">
    <property type="component" value="Chromosome"/>
</dbReference>
<evidence type="ECO:0000313" key="15">
    <source>
        <dbReference type="Proteomes" id="UP000510822"/>
    </source>
</evidence>
<evidence type="ECO:0000256" key="5">
    <source>
        <dbReference type="ARBA" id="ARBA00022801"/>
    </source>
</evidence>
<evidence type="ECO:0000256" key="11">
    <source>
        <dbReference type="ARBA" id="ARBA00023295"/>
    </source>
</evidence>
<dbReference type="PANTHER" id="PTHR10359:SF18">
    <property type="entry name" value="ENDONUCLEASE III"/>
    <property type="match status" value="1"/>
</dbReference>
<dbReference type="SMART" id="SM00478">
    <property type="entry name" value="ENDO3c"/>
    <property type="match status" value="1"/>
</dbReference>
<dbReference type="Gene3D" id="1.10.1670.10">
    <property type="entry name" value="Helix-hairpin-Helix base-excision DNA repair enzymes (C-terminal)"/>
    <property type="match status" value="1"/>
</dbReference>
<comment type="cofactor">
    <cofactor evidence="12">
        <name>[4Fe-4S] cluster</name>
        <dbReference type="ChEBI" id="CHEBI:49883"/>
    </cofactor>
    <text evidence="12">Binds 1 [4Fe-4S] cluster.</text>
</comment>
<dbReference type="PROSITE" id="PS01155">
    <property type="entry name" value="ENDONUCLEASE_III_2"/>
    <property type="match status" value="1"/>
</dbReference>
<dbReference type="Pfam" id="PF00730">
    <property type="entry name" value="HhH-GPD"/>
    <property type="match status" value="1"/>
</dbReference>
<evidence type="ECO:0000256" key="9">
    <source>
        <dbReference type="ARBA" id="ARBA00023204"/>
    </source>
</evidence>
<dbReference type="Pfam" id="PF00633">
    <property type="entry name" value="HHH"/>
    <property type="match status" value="1"/>
</dbReference>
<dbReference type="GO" id="GO:0046872">
    <property type="term" value="F:metal ion binding"/>
    <property type="evidence" value="ECO:0007669"/>
    <property type="project" value="UniProtKB-KW"/>
</dbReference>
<dbReference type="EMBL" id="CP058952">
    <property type="protein sequence ID" value="QLI82033.1"/>
    <property type="molecule type" value="Genomic_DNA"/>
</dbReference>
<dbReference type="KEGG" id="cfon:HZU75_11100"/>
<evidence type="ECO:0000256" key="6">
    <source>
        <dbReference type="ARBA" id="ARBA00023004"/>
    </source>
</evidence>
<dbReference type="InterPro" id="IPR023170">
    <property type="entry name" value="HhH_base_excis_C"/>
</dbReference>
<dbReference type="GO" id="GO:0140078">
    <property type="term" value="F:class I DNA-(apurinic or apyrimidinic site) endonuclease activity"/>
    <property type="evidence" value="ECO:0007669"/>
    <property type="project" value="UniProtKB-EC"/>
</dbReference>
<keyword evidence="8 12" id="KW-0238">DNA-binding</keyword>
<keyword evidence="3 12" id="KW-0479">Metal-binding</keyword>
<feature type="binding site" evidence="12">
    <location>
        <position position="187"/>
    </location>
    <ligand>
        <name>[4Fe-4S] cluster</name>
        <dbReference type="ChEBI" id="CHEBI:49883"/>
    </ligand>
</feature>
<evidence type="ECO:0000259" key="13">
    <source>
        <dbReference type="SMART" id="SM00478"/>
    </source>
</evidence>
<keyword evidence="4 12" id="KW-0227">DNA damage</keyword>
<dbReference type="Pfam" id="PF10576">
    <property type="entry name" value="EndIII_4Fe-2S"/>
    <property type="match status" value="1"/>
</dbReference>
<dbReference type="InterPro" id="IPR011257">
    <property type="entry name" value="DNA_glycosylase"/>
</dbReference>
<evidence type="ECO:0000256" key="12">
    <source>
        <dbReference type="HAMAP-Rule" id="MF_00942"/>
    </source>
</evidence>
<dbReference type="InterPro" id="IPR003651">
    <property type="entry name" value="Endonuclease3_FeS-loop_motif"/>
</dbReference>
<dbReference type="GO" id="GO:0019104">
    <property type="term" value="F:DNA N-glycosylase activity"/>
    <property type="evidence" value="ECO:0007669"/>
    <property type="project" value="UniProtKB-UniRule"/>
</dbReference>
<keyword evidence="10 12" id="KW-0456">Lyase</keyword>
<dbReference type="FunFam" id="1.10.1670.10:FF:000001">
    <property type="entry name" value="Endonuclease III"/>
    <property type="match status" value="1"/>
</dbReference>
<evidence type="ECO:0000256" key="1">
    <source>
        <dbReference type="ARBA" id="ARBA00008343"/>
    </source>
</evidence>
<keyword evidence="7 12" id="KW-0411">Iron-sulfur</keyword>
<reference evidence="14 15" key="1">
    <citation type="journal article" date="2016" name="Int. J. Syst. Evol. Microbiol.">
        <title>Chitinibacter fontanus sp. nov., isolated from a spring.</title>
        <authorList>
            <person name="Sheu S.Y."/>
            <person name="Li Y.S."/>
            <person name="Young C.C."/>
            <person name="Chen W.M."/>
        </authorList>
    </citation>
    <scope>NUCLEOTIDE SEQUENCE [LARGE SCALE GENOMIC DNA]</scope>
    <source>
        <strain evidence="14 15">STM-7</strain>
    </source>
</reference>
<dbReference type="InterPro" id="IPR000445">
    <property type="entry name" value="HhH_motif"/>
</dbReference>
<organism evidence="14 15">
    <name type="scientific">Chitinibacter fontanus</name>
    <dbReference type="NCBI Taxonomy" id="1737446"/>
    <lineage>
        <taxon>Bacteria</taxon>
        <taxon>Pseudomonadati</taxon>
        <taxon>Pseudomonadota</taxon>
        <taxon>Betaproteobacteria</taxon>
        <taxon>Neisseriales</taxon>
        <taxon>Chitinibacteraceae</taxon>
        <taxon>Chitinibacter</taxon>
    </lineage>
</organism>
<gene>
    <name evidence="12 14" type="primary">nth</name>
    <name evidence="14" type="ORF">HZU75_11100</name>
</gene>
<dbReference type="FunFam" id="1.10.340.30:FF:000001">
    <property type="entry name" value="Endonuclease III"/>
    <property type="match status" value="1"/>
</dbReference>
<keyword evidence="15" id="KW-1185">Reference proteome</keyword>
<name>A0A7D5VBB4_9NEIS</name>
<keyword evidence="6 12" id="KW-0408">Iron</keyword>
<feature type="binding site" evidence="12">
    <location>
        <position position="194"/>
    </location>
    <ligand>
        <name>[4Fe-4S] cluster</name>
        <dbReference type="ChEBI" id="CHEBI:49883"/>
    </ligand>
</feature>